<evidence type="ECO:0000313" key="1">
    <source>
        <dbReference type="EMBL" id="VFK27820.1"/>
    </source>
</evidence>
<organism evidence="1">
    <name type="scientific">Candidatus Kentrum sp. LPFa</name>
    <dbReference type="NCBI Taxonomy" id="2126335"/>
    <lineage>
        <taxon>Bacteria</taxon>
        <taxon>Pseudomonadati</taxon>
        <taxon>Pseudomonadota</taxon>
        <taxon>Gammaproteobacteria</taxon>
        <taxon>Candidatus Kentrum</taxon>
    </lineage>
</organism>
<protein>
    <submittedName>
        <fullName evidence="1">Uncharacterized protein</fullName>
    </submittedName>
</protein>
<dbReference type="EMBL" id="CAADFP010000053">
    <property type="protein sequence ID" value="VFK27820.1"/>
    <property type="molecule type" value="Genomic_DNA"/>
</dbReference>
<accession>A0A450XEV0</accession>
<dbReference type="SUPFAM" id="SSF53850">
    <property type="entry name" value="Periplasmic binding protein-like II"/>
    <property type="match status" value="1"/>
</dbReference>
<gene>
    <name evidence="1" type="ORF">BECKLPF1236C_GA0070990_100538</name>
</gene>
<dbReference type="AlphaFoldDB" id="A0A450XEV0"/>
<proteinExistence type="predicted"/>
<dbReference type="Gene3D" id="3.40.190.10">
    <property type="entry name" value="Periplasmic binding protein-like II"/>
    <property type="match status" value="1"/>
</dbReference>
<reference evidence="1" key="1">
    <citation type="submission" date="2019-02" db="EMBL/GenBank/DDBJ databases">
        <authorList>
            <person name="Gruber-Vodicka R. H."/>
            <person name="Seah K. B. B."/>
        </authorList>
    </citation>
    <scope>NUCLEOTIDE SEQUENCE</scope>
    <source>
        <strain evidence="1">BECK_S426</strain>
    </source>
</reference>
<name>A0A450XEV0_9GAMM</name>
<sequence length="794" mass="88431">MLVANLAALFAKGCEWRGLDKAAVLAVDLDFQAPGLHFYDFAARFDEPEITVAGESVSGWKEALIAIEKRPIGVLHWLSAISEAIYQKICADFPDPASYPDTESLARIVTDFSTKILKGDVNRSEIQSAEAHIVRVSSSNASDLILLPAAHPRQDGYSDKLLDFDYLNIFEDLGGYAALDALYAYVLSKFLDGQPRKRVLLDQGGGLNIPGVINWGFSDHHVIVSGLNKQHRAGLICMLEEDSLKEKPVSVVLSQYGARRLAAGPVSDREIFLNSDEIRRKLSKKLTSNSGIPVNHIHLVDFELDAVGEEYFFPEDSDAFDELVNIAVTIERQGEPVETGKSVHIEGLSEKDYSVLRVLGEYVGTENESPSGALGGFTAWLRETLGSGCKVQGYAATHDQIRDIVSSEKSGDAACPWESLKPTGSGDIIRLDSAPNSDCVGHFSLADFDIVAMPLYLAEQAQAEAYLDALRGYDDKGGKPIEKIETADALGSIGEAYAKESIHGWENYARSMYDGQPTLLGYPLFVDHQLLVINQKNLDKHFKDDYQNSELREFRGFSDPADLIAAARVAHENARKNKDATSQQLLLTLTRDSVARWYEWKTLMALMGAASEPSSHRALQAYRKLCGDAHDKSKDADWDVAHQVFFSDEEAGMLLIWPDAIPLKARGEDKKHYQYIRPPGIARFEECWLLTIPKGRGADRPSTESVESLLRRFLTYEAQQIYLEQGGLPVHKRILRSIENWQRFAFLPPLEWRQADRGKSEATRYKNVAQREQDLEAIDEIVLASQGFRIKQDC</sequence>